<evidence type="ECO:0000256" key="5">
    <source>
        <dbReference type="ARBA" id="ARBA00034546"/>
    </source>
</evidence>
<dbReference type="SFLD" id="SFLDS00005">
    <property type="entry name" value="Isoprenoid_Synthase_Type_I"/>
    <property type="match status" value="1"/>
</dbReference>
<organism evidence="7">
    <name type="scientific">Schistosoma haematobium</name>
    <name type="common">Blood fluke</name>
    <dbReference type="NCBI Taxonomy" id="6185"/>
    <lineage>
        <taxon>Eukaryota</taxon>
        <taxon>Metazoa</taxon>
        <taxon>Spiralia</taxon>
        <taxon>Lophotrochozoa</taxon>
        <taxon>Platyhelminthes</taxon>
        <taxon>Trematoda</taxon>
        <taxon>Digenea</taxon>
        <taxon>Strigeidida</taxon>
        <taxon>Schistosomatoidea</taxon>
        <taxon>Schistosomatidae</taxon>
        <taxon>Schistosoma</taxon>
    </lineage>
</organism>
<comment type="cofactor">
    <cofactor evidence="1">
        <name>Mg(2+)</name>
        <dbReference type="ChEBI" id="CHEBI:18420"/>
    </cofactor>
</comment>
<dbReference type="InterPro" id="IPR033749">
    <property type="entry name" value="Polyprenyl_synt_CS"/>
</dbReference>
<dbReference type="AlphaFoldDB" id="A0A094ZPF1"/>
<keyword evidence="3" id="KW-0479">Metal-binding</keyword>
<sequence>MPTSDIHNKYREVKENFENYFNTFVSLLHHDHPKSLQLAEQHFQNVTSYNLSSGKRIRGVLVVLSYMVFSNKNENSRKNLSCAYLIGWCVELVNILVSSIDFFEVNSPYILILVKNIRENHGHIVNPRINRVTYYVRFPTRLNSMLLNSLLHAGFLVLDDIIDNSTLRRGQPCWYCTQIDLNRGLIGVNDGLHLILSSKYLIHSLFAENQSNVDSYSWKDKNNVYLKLCKLFDEISYKTCSGQCLDVLSANPNNQCILNGKQNNLEFDSFARNYSPDVFEAITHWKTGFYTFYLPVACGMILAEVDDTDDIFKNVQYILLKLGNYFQAQDDYLDCFGDSEITGKVGTDIAEGKCTWLIVEALKYLSPEQYKILKVKAIFFHFKIILSSKTNYGKPDLKSQQTVRNLYGAIKLPEKYYLYEEQTKSEIMNNIQKFMYLDHFSFDPRDLFTFLVELLFQRVC</sequence>
<accession>A0A094ZPF1</accession>
<dbReference type="SUPFAM" id="SSF48576">
    <property type="entry name" value="Terpenoid synthases"/>
    <property type="match status" value="2"/>
</dbReference>
<dbReference type="InterPro" id="IPR008949">
    <property type="entry name" value="Isoprenoid_synthase_dom_sf"/>
</dbReference>
<dbReference type="PANTHER" id="PTHR11525">
    <property type="entry name" value="FARNESYL-PYROPHOSPHATE SYNTHETASE"/>
    <property type="match status" value="1"/>
</dbReference>
<evidence type="ECO:0000256" key="1">
    <source>
        <dbReference type="ARBA" id="ARBA00001946"/>
    </source>
</evidence>
<evidence type="ECO:0000256" key="2">
    <source>
        <dbReference type="ARBA" id="ARBA00022679"/>
    </source>
</evidence>
<name>A0A094ZPF1_SCHHA</name>
<evidence type="ECO:0000256" key="6">
    <source>
        <dbReference type="RuleBase" id="RU004466"/>
    </source>
</evidence>
<dbReference type="PANTHER" id="PTHR11525:SF0">
    <property type="entry name" value="FARNESYL PYROPHOSPHATE SYNTHASE"/>
    <property type="match status" value="1"/>
</dbReference>
<dbReference type="PROSITE" id="PS00723">
    <property type="entry name" value="POLYPRENYL_SYNTHASE_1"/>
    <property type="match status" value="1"/>
</dbReference>
<dbReference type="CDD" id="cd00685">
    <property type="entry name" value="Trans_IPPS_HT"/>
    <property type="match status" value="1"/>
</dbReference>
<dbReference type="Pfam" id="PF00348">
    <property type="entry name" value="polyprenyl_synt"/>
    <property type="match status" value="1"/>
</dbReference>
<dbReference type="EMBL" id="KL250789">
    <property type="protein sequence ID" value="KGB36585.1"/>
    <property type="molecule type" value="Genomic_DNA"/>
</dbReference>
<dbReference type="GO" id="GO:0045337">
    <property type="term" value="P:farnesyl diphosphate biosynthetic process"/>
    <property type="evidence" value="ECO:0007669"/>
    <property type="project" value="TreeGrafter"/>
</dbReference>
<dbReference type="InterPro" id="IPR039702">
    <property type="entry name" value="FPS1-like"/>
</dbReference>
<dbReference type="GO" id="GO:0046872">
    <property type="term" value="F:metal ion binding"/>
    <property type="evidence" value="ECO:0007669"/>
    <property type="project" value="UniProtKB-KW"/>
</dbReference>
<evidence type="ECO:0000256" key="4">
    <source>
        <dbReference type="ARBA" id="ARBA00022842"/>
    </source>
</evidence>
<gene>
    <name evidence="7" type="ORF">MS3_04888</name>
</gene>
<dbReference type="InterPro" id="IPR000092">
    <property type="entry name" value="Polyprenyl_synt"/>
</dbReference>
<evidence type="ECO:0000256" key="3">
    <source>
        <dbReference type="ARBA" id="ARBA00022723"/>
    </source>
</evidence>
<protein>
    <recommendedName>
        <fullName evidence="5">Farnesyl pyrophosphate synthase</fullName>
    </recommendedName>
</protein>
<comment type="similarity">
    <text evidence="6">Belongs to the FPP/GGPP synthase family.</text>
</comment>
<dbReference type="Gene3D" id="1.10.600.10">
    <property type="entry name" value="Farnesyl Diphosphate Synthase"/>
    <property type="match status" value="2"/>
</dbReference>
<proteinExistence type="inferred from homology"/>
<keyword evidence="4" id="KW-0460">Magnesium</keyword>
<reference evidence="7" key="1">
    <citation type="journal article" date="2012" name="Nat. Genet.">
        <title>Whole-genome sequence of Schistosoma haematobium.</title>
        <authorList>
            <person name="Young N.D."/>
            <person name="Jex A.R."/>
            <person name="Li B."/>
            <person name="Liu S."/>
            <person name="Yang L."/>
            <person name="Xiong Z."/>
            <person name="Li Y."/>
            <person name="Cantacessi C."/>
            <person name="Hall R.S."/>
            <person name="Xu X."/>
            <person name="Chen F."/>
            <person name="Wu X."/>
            <person name="Zerlotini A."/>
            <person name="Oliveira G."/>
            <person name="Hofmann A."/>
            <person name="Zhang G."/>
            <person name="Fang X."/>
            <person name="Kang Y."/>
            <person name="Campbell B.E."/>
            <person name="Loukas A."/>
            <person name="Ranganathan S."/>
            <person name="Rollinson D."/>
            <person name="Rinaldi G."/>
            <person name="Brindley P.J."/>
            <person name="Yang H."/>
            <person name="Wang J."/>
            <person name="Wang J."/>
            <person name="Gasser R.B."/>
        </authorList>
    </citation>
    <scope>NUCLEOTIDE SEQUENCE [LARGE SCALE GENOMIC DNA]</scope>
</reference>
<keyword evidence="2 6" id="KW-0808">Transferase</keyword>
<evidence type="ECO:0000313" key="7">
    <source>
        <dbReference type="EMBL" id="KGB36585.1"/>
    </source>
</evidence>
<dbReference type="STRING" id="6185.A0A094ZPF1"/>
<dbReference type="GO" id="GO:0004161">
    <property type="term" value="F:dimethylallyltranstransferase activity"/>
    <property type="evidence" value="ECO:0007669"/>
    <property type="project" value="TreeGrafter"/>
</dbReference>
<dbReference type="GO" id="GO:0005737">
    <property type="term" value="C:cytoplasm"/>
    <property type="evidence" value="ECO:0007669"/>
    <property type="project" value="TreeGrafter"/>
</dbReference>
<dbReference type="GO" id="GO:0004337">
    <property type="term" value="F:(2E,6E)-farnesyl diphosphate synthase activity"/>
    <property type="evidence" value="ECO:0007669"/>
    <property type="project" value="TreeGrafter"/>
</dbReference>